<protein>
    <submittedName>
        <fullName evidence="1">Uncharacterized protein</fullName>
    </submittedName>
</protein>
<organism evidence="1">
    <name type="scientific">marine metagenome</name>
    <dbReference type="NCBI Taxonomy" id="408172"/>
    <lineage>
        <taxon>unclassified sequences</taxon>
        <taxon>metagenomes</taxon>
        <taxon>ecological metagenomes</taxon>
    </lineage>
</organism>
<reference evidence="1" key="1">
    <citation type="submission" date="2018-05" db="EMBL/GenBank/DDBJ databases">
        <authorList>
            <person name="Lanie J.A."/>
            <person name="Ng W.-L."/>
            <person name="Kazmierczak K.M."/>
            <person name="Andrzejewski T.M."/>
            <person name="Davidsen T.M."/>
            <person name="Wayne K.J."/>
            <person name="Tettelin H."/>
            <person name="Glass J.I."/>
            <person name="Rusch D."/>
            <person name="Podicherti R."/>
            <person name="Tsui H.-C.T."/>
            <person name="Winkler M.E."/>
        </authorList>
    </citation>
    <scope>NUCLEOTIDE SEQUENCE</scope>
</reference>
<dbReference type="EMBL" id="UINC01081266">
    <property type="protein sequence ID" value="SVC24947.1"/>
    <property type="molecule type" value="Genomic_DNA"/>
</dbReference>
<dbReference type="AlphaFoldDB" id="A0A382KPW2"/>
<sequence length="89" mass="10003">MKHFINIVWEKKEEDVDAIIVDAVLECADEALTEDETNYDIGETEKGGLILTVETHKALKDSESTIVAERIANKLFDLGYKSFDVEISV</sequence>
<gene>
    <name evidence="1" type="ORF">METZ01_LOCUS277801</name>
</gene>
<accession>A0A382KPW2</accession>
<name>A0A382KPW2_9ZZZZ</name>
<evidence type="ECO:0000313" key="1">
    <source>
        <dbReference type="EMBL" id="SVC24947.1"/>
    </source>
</evidence>
<proteinExistence type="predicted"/>